<accession>K9PB39</accession>
<evidence type="ECO:0000313" key="1">
    <source>
        <dbReference type="EMBL" id="AFY30173.1"/>
    </source>
</evidence>
<dbReference type="Proteomes" id="UP000010388">
    <property type="component" value="Chromosome"/>
</dbReference>
<proteinExistence type="predicted"/>
<protein>
    <recommendedName>
        <fullName evidence="3">SAM-dependent methyltransferase</fullName>
    </recommendedName>
</protein>
<evidence type="ECO:0000313" key="2">
    <source>
        <dbReference type="Proteomes" id="UP000010388"/>
    </source>
</evidence>
<name>K9PB39_CYAGP</name>
<dbReference type="HOGENOM" id="CLU_077876_1_0_3"/>
<dbReference type="InterPro" id="IPR029063">
    <property type="entry name" value="SAM-dependent_MTases_sf"/>
</dbReference>
<dbReference type="STRING" id="292564.Cyagr_3093"/>
<dbReference type="EMBL" id="CP003495">
    <property type="protein sequence ID" value="AFY30173.1"/>
    <property type="molecule type" value="Genomic_DNA"/>
</dbReference>
<dbReference type="PATRIC" id="fig|292564.3.peg.2932"/>
<dbReference type="RefSeq" id="WP_015110606.1">
    <property type="nucleotide sequence ID" value="NC_019675.1"/>
</dbReference>
<dbReference type="AlphaFoldDB" id="K9PB39"/>
<organism evidence="1 2">
    <name type="scientific">Cyanobium gracile (strain ATCC 27147 / PCC 6307)</name>
    <dbReference type="NCBI Taxonomy" id="292564"/>
    <lineage>
        <taxon>Bacteria</taxon>
        <taxon>Bacillati</taxon>
        <taxon>Cyanobacteriota</taxon>
        <taxon>Cyanophyceae</taxon>
        <taxon>Synechococcales</taxon>
        <taxon>Prochlorococcaceae</taxon>
        <taxon>Cyanobium</taxon>
    </lineage>
</organism>
<sequence>MFTLDQVVPWGRSFDEYGAMFALTADDLARRILGCGDGPASFNAEASRRGTTVISCDPIYRFSREAIGSRIAATYDQVIEQIRENHSDFVWEAIPTPEELGRRRLEAMGAFLDDYPAGVAQGRYVEATLPFLPFADASFELALCSHLLFLYSLQLDAAFHRASLLELVRVAQEVRVFPLLTLGGELSPHLEESGAALRAEGCTVAIEPVPYEFQRGGNAMLRIRRPAS</sequence>
<dbReference type="OrthoDB" id="9787807at2"/>
<dbReference type="KEGG" id="cgc:Cyagr_3093"/>
<reference evidence="2" key="1">
    <citation type="journal article" date="2013" name="Proc. Natl. Acad. Sci. U.S.A.">
        <title>Improving the coverage of the cyanobacterial phylum using diversity-driven genome sequencing.</title>
        <authorList>
            <person name="Shih P.M."/>
            <person name="Wu D."/>
            <person name="Latifi A."/>
            <person name="Axen S.D."/>
            <person name="Fewer D.P."/>
            <person name="Talla E."/>
            <person name="Calteau A."/>
            <person name="Cai F."/>
            <person name="Tandeau de Marsac N."/>
            <person name="Rippka R."/>
            <person name="Herdman M."/>
            <person name="Sivonen K."/>
            <person name="Coursin T."/>
            <person name="Laurent T."/>
            <person name="Goodwin L."/>
            <person name="Nolan M."/>
            <person name="Davenport K.W."/>
            <person name="Han C.S."/>
            <person name="Rubin E.M."/>
            <person name="Eisen J.A."/>
            <person name="Woyke T."/>
            <person name="Gugger M."/>
            <person name="Kerfeld C.A."/>
        </authorList>
    </citation>
    <scope>NUCLEOTIDE SEQUENCE [LARGE SCALE GENOMIC DNA]</scope>
    <source>
        <strain evidence="2">ATCC 27147 / PCC 6307</strain>
    </source>
</reference>
<gene>
    <name evidence="1" type="ordered locus">Cyagr_3093</name>
</gene>
<evidence type="ECO:0008006" key="3">
    <source>
        <dbReference type="Google" id="ProtNLM"/>
    </source>
</evidence>
<dbReference type="eggNOG" id="COG2226">
    <property type="taxonomic scope" value="Bacteria"/>
</dbReference>
<dbReference type="Gene3D" id="3.40.50.150">
    <property type="entry name" value="Vaccinia Virus protein VP39"/>
    <property type="match status" value="1"/>
</dbReference>